<accession>A0A178IMS4</accession>
<gene>
    <name evidence="2" type="ORF">AW736_04455</name>
</gene>
<dbReference type="AlphaFoldDB" id="A0A178IMS4"/>
<dbReference type="EMBL" id="LRRQ01000036">
    <property type="protein sequence ID" value="OAM91202.1"/>
    <property type="molecule type" value="Genomic_DNA"/>
</dbReference>
<evidence type="ECO:0000313" key="3">
    <source>
        <dbReference type="Proteomes" id="UP000078486"/>
    </source>
</evidence>
<dbReference type="Proteomes" id="UP000078486">
    <property type="component" value="Unassembled WGS sequence"/>
</dbReference>
<feature type="domain" description="PH" evidence="1">
    <location>
        <begin position="1"/>
        <end position="43"/>
    </location>
</feature>
<dbReference type="PROSITE" id="PS50003">
    <property type="entry name" value="PH_DOMAIN"/>
    <property type="match status" value="1"/>
</dbReference>
<reference evidence="2 3" key="1">
    <citation type="submission" date="2016-01" db="EMBL/GenBank/DDBJ databases">
        <title>High potential of lignocellulose degradation of a new Verrucomicrobia species.</title>
        <authorList>
            <person name="Wang Y."/>
            <person name="Shi Y."/>
            <person name="Qiu Z."/>
            <person name="Liu S."/>
            <person name="Yang H."/>
        </authorList>
    </citation>
    <scope>NUCLEOTIDE SEQUENCE [LARGE SCALE GENOMIC DNA]</scope>
    <source>
        <strain evidence="2 3">TSB47</strain>
    </source>
</reference>
<organism evidence="2 3">
    <name type="scientific">Termitidicoccus mucosus</name>
    <dbReference type="NCBI Taxonomy" id="1184151"/>
    <lineage>
        <taxon>Bacteria</taxon>
        <taxon>Pseudomonadati</taxon>
        <taxon>Verrucomicrobiota</taxon>
        <taxon>Opitutia</taxon>
        <taxon>Opitutales</taxon>
        <taxon>Opitutaceae</taxon>
        <taxon>Termitidicoccus</taxon>
    </lineage>
</organism>
<proteinExistence type="predicted"/>
<evidence type="ECO:0000313" key="2">
    <source>
        <dbReference type="EMBL" id="OAM91202.1"/>
    </source>
</evidence>
<sequence length="247" mass="28162">MYLDGNEDLVWIRPDMQRLMFKKEDNYQQARMSWSAAIRNAMQDVEFTNRIGQKWTYSGGFLKKISDRFAALDFITDQETILVASKRDRAGNDVVLMRTEYSGEGLLACLKLGQSSPIVFHWSSAAVLVSIEGLPAGRMSFDYENMLLREWNGNGKRTNYTWTACDGLAKSISFGMAPVRLQSDSEFRYEYDKADDVSILRIFRHDGSFVSETRFGDRGIIQKSGGKTTKAIYRNDGMGRKLVFDSE</sequence>
<keyword evidence="3" id="KW-1185">Reference proteome</keyword>
<protein>
    <recommendedName>
        <fullName evidence="1">PH domain-containing protein</fullName>
    </recommendedName>
</protein>
<evidence type="ECO:0000259" key="1">
    <source>
        <dbReference type="PROSITE" id="PS50003"/>
    </source>
</evidence>
<name>A0A178IMS4_9BACT</name>
<dbReference type="InterPro" id="IPR001849">
    <property type="entry name" value="PH_domain"/>
</dbReference>
<comment type="caution">
    <text evidence="2">The sequence shown here is derived from an EMBL/GenBank/DDBJ whole genome shotgun (WGS) entry which is preliminary data.</text>
</comment>